<dbReference type="PANTHER" id="PTHR43877">
    <property type="entry name" value="AMINOALKYLPHOSPHONATE N-ACETYLTRANSFERASE-RELATED-RELATED"/>
    <property type="match status" value="1"/>
</dbReference>
<dbReference type="AlphaFoldDB" id="A0A3D9HSF5"/>
<dbReference type="CDD" id="cd04301">
    <property type="entry name" value="NAT_SF"/>
    <property type="match status" value="1"/>
</dbReference>
<evidence type="ECO:0000256" key="1">
    <source>
        <dbReference type="ARBA" id="ARBA00022679"/>
    </source>
</evidence>
<sequence>MLPVDDLAFEASFFGRPVWRLKDAAAAEDVVMEAREQGVGLISCRLPAGETGGRGLARHGFRLVETLVTLTCPVAGQKMPDGVSPAMRSEEEALSCAEIGAKTFKHDRFHADSQVDNAIADALKSAWVANAVKDRADCVLLYRDEVQEIRGFNACLFRPSDKMAIIDLIGIDPECQRQGIGSRLLQGMHAHYHGRADEIRLGTQLANKQSLDFYRRNGFQELFRQETWHWVPNPNQGNL</sequence>
<dbReference type="Gene3D" id="3.40.630.30">
    <property type="match status" value="1"/>
</dbReference>
<evidence type="ECO:0000313" key="5">
    <source>
        <dbReference type="Proteomes" id="UP000256845"/>
    </source>
</evidence>
<dbReference type="PANTHER" id="PTHR43877:SF2">
    <property type="entry name" value="AMINOALKYLPHOSPHONATE N-ACETYLTRANSFERASE-RELATED"/>
    <property type="match status" value="1"/>
</dbReference>
<keyword evidence="1 4" id="KW-0808">Transferase</keyword>
<organism evidence="4 5">
    <name type="scientific">Aestuariispira insulae</name>
    <dbReference type="NCBI Taxonomy" id="1461337"/>
    <lineage>
        <taxon>Bacteria</taxon>
        <taxon>Pseudomonadati</taxon>
        <taxon>Pseudomonadota</taxon>
        <taxon>Alphaproteobacteria</taxon>
        <taxon>Rhodospirillales</taxon>
        <taxon>Kiloniellaceae</taxon>
        <taxon>Aestuariispira</taxon>
    </lineage>
</organism>
<evidence type="ECO:0000259" key="3">
    <source>
        <dbReference type="PROSITE" id="PS51186"/>
    </source>
</evidence>
<dbReference type="Pfam" id="PF13508">
    <property type="entry name" value="Acetyltransf_7"/>
    <property type="match status" value="1"/>
</dbReference>
<keyword evidence="2" id="KW-0012">Acyltransferase</keyword>
<comment type="caution">
    <text evidence="4">The sequence shown here is derived from an EMBL/GenBank/DDBJ whole genome shotgun (WGS) entry which is preliminary data.</text>
</comment>
<dbReference type="GO" id="GO:0016747">
    <property type="term" value="F:acyltransferase activity, transferring groups other than amino-acyl groups"/>
    <property type="evidence" value="ECO:0007669"/>
    <property type="project" value="InterPro"/>
</dbReference>
<gene>
    <name evidence="4" type="ORF">DFP90_102464</name>
</gene>
<dbReference type="Proteomes" id="UP000256845">
    <property type="component" value="Unassembled WGS sequence"/>
</dbReference>
<evidence type="ECO:0000313" key="4">
    <source>
        <dbReference type="EMBL" id="RED52443.1"/>
    </source>
</evidence>
<accession>A0A3D9HSF5</accession>
<dbReference type="PROSITE" id="PS51186">
    <property type="entry name" value="GNAT"/>
    <property type="match status" value="1"/>
</dbReference>
<reference evidence="4 5" key="1">
    <citation type="submission" date="2018-07" db="EMBL/GenBank/DDBJ databases">
        <title>Genomic Encyclopedia of Type Strains, Phase III (KMG-III): the genomes of soil and plant-associated and newly described type strains.</title>
        <authorList>
            <person name="Whitman W."/>
        </authorList>
    </citation>
    <scope>NUCLEOTIDE SEQUENCE [LARGE SCALE GENOMIC DNA]</scope>
    <source>
        <strain evidence="4 5">CECT 8488</strain>
    </source>
</reference>
<protein>
    <submittedName>
        <fullName evidence="4">Acetyltransferase (GNAT) family protein</fullName>
    </submittedName>
</protein>
<feature type="domain" description="N-acetyltransferase" evidence="3">
    <location>
        <begin position="81"/>
        <end position="239"/>
    </location>
</feature>
<dbReference type="EMBL" id="QRDW01000002">
    <property type="protein sequence ID" value="RED52443.1"/>
    <property type="molecule type" value="Genomic_DNA"/>
</dbReference>
<evidence type="ECO:0000256" key="2">
    <source>
        <dbReference type="ARBA" id="ARBA00023315"/>
    </source>
</evidence>
<proteinExistence type="predicted"/>
<keyword evidence="5" id="KW-1185">Reference proteome</keyword>
<dbReference type="InterPro" id="IPR050832">
    <property type="entry name" value="Bact_Acetyltransf"/>
</dbReference>
<dbReference type="InterPro" id="IPR000182">
    <property type="entry name" value="GNAT_dom"/>
</dbReference>
<dbReference type="SUPFAM" id="SSF55729">
    <property type="entry name" value="Acyl-CoA N-acyltransferases (Nat)"/>
    <property type="match status" value="1"/>
</dbReference>
<dbReference type="InterPro" id="IPR016181">
    <property type="entry name" value="Acyl_CoA_acyltransferase"/>
</dbReference>
<name>A0A3D9HSF5_9PROT</name>